<dbReference type="GeneID" id="112905174"/>
<sequence>MTSSRRTGPSGVQDLRGSVRTGKDTVKLIWPRWITITSMYIWTSLFVLTEGPCFVACVGRECFASAPGRLQIRTLKPPIRGNSEFPRSYVSETSSTILGVSKIMDPRDL</sequence>
<name>A0A7F5RA66_AGRPL</name>
<reference evidence="2" key="1">
    <citation type="submission" date="2025-08" db="UniProtKB">
        <authorList>
            <consortium name="RefSeq"/>
        </authorList>
    </citation>
    <scope>IDENTIFICATION</scope>
    <source>
        <tissue evidence="2">Entire body</tissue>
    </source>
</reference>
<evidence type="ECO:0000313" key="2">
    <source>
        <dbReference type="RefSeq" id="XP_025832863.1"/>
    </source>
</evidence>
<accession>A0A7F5RA66</accession>
<evidence type="ECO:0000313" key="1">
    <source>
        <dbReference type="Proteomes" id="UP000192223"/>
    </source>
</evidence>
<protein>
    <submittedName>
        <fullName evidence="2">Uncharacterized protein LOC112905174</fullName>
    </submittedName>
</protein>
<dbReference type="AlphaFoldDB" id="A0A7F5RA66"/>
<dbReference type="InParanoid" id="A0A7F5RA66"/>
<dbReference type="Proteomes" id="UP000192223">
    <property type="component" value="Unplaced"/>
</dbReference>
<dbReference type="RefSeq" id="XP_025832863.1">
    <property type="nucleotide sequence ID" value="XM_025977078.1"/>
</dbReference>
<dbReference type="KEGG" id="apln:112905174"/>
<keyword evidence="1" id="KW-1185">Reference proteome</keyword>
<gene>
    <name evidence="2" type="primary">LOC112905174</name>
</gene>
<organism evidence="1 2">
    <name type="scientific">Agrilus planipennis</name>
    <name type="common">Emerald ash borer</name>
    <name type="synonym">Agrilus marcopoli</name>
    <dbReference type="NCBI Taxonomy" id="224129"/>
    <lineage>
        <taxon>Eukaryota</taxon>
        <taxon>Metazoa</taxon>
        <taxon>Ecdysozoa</taxon>
        <taxon>Arthropoda</taxon>
        <taxon>Hexapoda</taxon>
        <taxon>Insecta</taxon>
        <taxon>Pterygota</taxon>
        <taxon>Neoptera</taxon>
        <taxon>Endopterygota</taxon>
        <taxon>Coleoptera</taxon>
        <taxon>Polyphaga</taxon>
        <taxon>Elateriformia</taxon>
        <taxon>Buprestoidea</taxon>
        <taxon>Buprestidae</taxon>
        <taxon>Agrilinae</taxon>
        <taxon>Agrilus</taxon>
    </lineage>
</organism>
<proteinExistence type="predicted"/>